<dbReference type="AlphaFoldDB" id="A0AAV4BXH7"/>
<dbReference type="InterPro" id="IPR005162">
    <property type="entry name" value="Retrotrans_gag_dom"/>
</dbReference>
<evidence type="ECO:0000256" key="1">
    <source>
        <dbReference type="SAM" id="Coils"/>
    </source>
</evidence>
<dbReference type="Pfam" id="PF03732">
    <property type="entry name" value="Retrotrans_gag"/>
    <property type="match status" value="1"/>
</dbReference>
<evidence type="ECO:0000313" key="4">
    <source>
        <dbReference type="EMBL" id="GFO23821.1"/>
    </source>
</evidence>
<keyword evidence="5" id="KW-1185">Reference proteome</keyword>
<dbReference type="Gene3D" id="3.30.70.270">
    <property type="match status" value="1"/>
</dbReference>
<feature type="coiled-coil region" evidence="1">
    <location>
        <begin position="584"/>
        <end position="618"/>
    </location>
</feature>
<protein>
    <submittedName>
        <fullName evidence="4">Pol polyprotein</fullName>
    </submittedName>
</protein>
<dbReference type="Pfam" id="PF00078">
    <property type="entry name" value="RVT_1"/>
    <property type="match status" value="1"/>
</dbReference>
<feature type="region of interest" description="Disordered" evidence="2">
    <location>
        <begin position="240"/>
        <end position="273"/>
    </location>
</feature>
<organism evidence="4 5">
    <name type="scientific">Plakobranchus ocellatus</name>
    <dbReference type="NCBI Taxonomy" id="259542"/>
    <lineage>
        <taxon>Eukaryota</taxon>
        <taxon>Metazoa</taxon>
        <taxon>Spiralia</taxon>
        <taxon>Lophotrochozoa</taxon>
        <taxon>Mollusca</taxon>
        <taxon>Gastropoda</taxon>
        <taxon>Heterobranchia</taxon>
        <taxon>Euthyneura</taxon>
        <taxon>Panpulmonata</taxon>
        <taxon>Sacoglossa</taxon>
        <taxon>Placobranchoidea</taxon>
        <taxon>Plakobranchidae</taxon>
        <taxon>Plakobranchus</taxon>
    </lineage>
</organism>
<dbReference type="InterPro" id="IPR043128">
    <property type="entry name" value="Rev_trsase/Diguanyl_cyclase"/>
</dbReference>
<dbReference type="PANTHER" id="PTHR37984">
    <property type="entry name" value="PROTEIN CBG26694"/>
    <property type="match status" value="1"/>
</dbReference>
<dbReference type="EMBL" id="BLXT01005539">
    <property type="protein sequence ID" value="GFO23821.1"/>
    <property type="molecule type" value="Genomic_DNA"/>
</dbReference>
<evidence type="ECO:0000313" key="5">
    <source>
        <dbReference type="Proteomes" id="UP000735302"/>
    </source>
</evidence>
<dbReference type="InterPro" id="IPR050951">
    <property type="entry name" value="Retrovirus_Pol_polyprotein"/>
</dbReference>
<dbReference type="CDD" id="cd01647">
    <property type="entry name" value="RT_LTR"/>
    <property type="match status" value="1"/>
</dbReference>
<dbReference type="FunFam" id="3.10.10.10:FF:000003">
    <property type="entry name" value="Retrovirus-related Pol polyprotein from transposon 297-like Protein"/>
    <property type="match status" value="1"/>
</dbReference>
<dbReference type="InterPro" id="IPR043502">
    <property type="entry name" value="DNA/RNA_pol_sf"/>
</dbReference>
<dbReference type="PROSITE" id="PS50878">
    <property type="entry name" value="RT_POL"/>
    <property type="match status" value="1"/>
</dbReference>
<accession>A0AAV4BXH7</accession>
<reference evidence="4 5" key="1">
    <citation type="journal article" date="2021" name="Elife">
        <title>Chloroplast acquisition without the gene transfer in kleptoplastic sea slugs, Plakobranchus ocellatus.</title>
        <authorList>
            <person name="Maeda T."/>
            <person name="Takahashi S."/>
            <person name="Yoshida T."/>
            <person name="Shimamura S."/>
            <person name="Takaki Y."/>
            <person name="Nagai Y."/>
            <person name="Toyoda A."/>
            <person name="Suzuki Y."/>
            <person name="Arimoto A."/>
            <person name="Ishii H."/>
            <person name="Satoh N."/>
            <person name="Nishiyama T."/>
            <person name="Hasebe M."/>
            <person name="Maruyama T."/>
            <person name="Minagawa J."/>
            <person name="Obokata J."/>
            <person name="Shigenobu S."/>
        </authorList>
    </citation>
    <scope>NUCLEOTIDE SEQUENCE [LARGE SCALE GENOMIC DNA]</scope>
</reference>
<gene>
    <name evidence="4" type="ORF">PoB_005032600</name>
</gene>
<dbReference type="Gene3D" id="3.10.10.10">
    <property type="entry name" value="HIV Type 1 Reverse Transcriptase, subunit A, domain 1"/>
    <property type="match status" value="1"/>
</dbReference>
<feature type="compositionally biased region" description="Polar residues" evidence="2">
    <location>
        <begin position="187"/>
        <end position="204"/>
    </location>
</feature>
<dbReference type="Gene3D" id="2.40.70.10">
    <property type="entry name" value="Acid Proteases"/>
    <property type="match status" value="1"/>
</dbReference>
<sequence>MMRLDPPRKFSFRPEEWPEWSKEFKRFRTAGKLHLEDGEIQRDTLICCMGQEAEKIYRTLQFDGEGETDTNFDCLMGKFTKYFIPKRNIIYERSQFQERKQRETETIEEFYRVLKDLVRHCNYGAEEDSIIRDRFVVGLTDQKLKEKLQLIHDLTLKKALETARQHELIKSQMKAQAFVDLVSKNNARASSNPKPRPGSSSNQRAACGRCGRQHGPRQCPAYGKECMKCGGRDHFAKVCHTKPHTEGQRKNKPKYNQKPTSWRRSNQNTRGKQIHEVTDEARETFFIDTVKKKTSEPWRILLSITHLADDKKTDADFKIDTGADVNIINKQTWLSLGKPQLLEGNINLSSPGGALEVKGKFEAEIKGVETYIYVIGNNVDNLLSRDTASALKLIKRVDQVKFNMVKCTTVKIKVKEDVTPYSIPTARRVPIPLQSKVKKELERMKELDIIEEITEPTDWVSPMVPVPKANGDVRICVDLRKLNQAVQREKYIIPMFDDIIHQLRGSTIFSKLDAQSGFWQLPLDPDTAKLTTFITMYGRFFMKRVPFGISSAPDICMRTVSEILQGIDGVICYFDDILCCFKTKEEHEHLIVQVQRRLREARLQLNEAKCEYRKSEITFLGHVIDAKGCRPDPRKVEAIKDMPEPRDTTELRRYLEWSIIYADTCLTFQQYQSH</sequence>
<dbReference type="InterPro" id="IPR000477">
    <property type="entry name" value="RT_dom"/>
</dbReference>
<comment type="caution">
    <text evidence="4">The sequence shown here is derived from an EMBL/GenBank/DDBJ whole genome shotgun (WGS) entry which is preliminary data.</text>
</comment>
<keyword evidence="1" id="KW-0175">Coiled coil</keyword>
<feature type="compositionally biased region" description="Polar residues" evidence="2">
    <location>
        <begin position="257"/>
        <end position="271"/>
    </location>
</feature>
<evidence type="ECO:0000256" key="2">
    <source>
        <dbReference type="SAM" id="MobiDB-lite"/>
    </source>
</evidence>
<dbReference type="Proteomes" id="UP000735302">
    <property type="component" value="Unassembled WGS sequence"/>
</dbReference>
<evidence type="ECO:0000259" key="3">
    <source>
        <dbReference type="PROSITE" id="PS50878"/>
    </source>
</evidence>
<dbReference type="InterPro" id="IPR021109">
    <property type="entry name" value="Peptidase_aspartic_dom_sf"/>
</dbReference>
<feature type="region of interest" description="Disordered" evidence="2">
    <location>
        <begin position="187"/>
        <end position="216"/>
    </location>
</feature>
<dbReference type="SUPFAM" id="SSF50630">
    <property type="entry name" value="Acid proteases"/>
    <property type="match status" value="1"/>
</dbReference>
<name>A0AAV4BXH7_9GAST</name>
<feature type="domain" description="Reverse transcriptase" evidence="3">
    <location>
        <begin position="447"/>
        <end position="624"/>
    </location>
</feature>
<dbReference type="SUPFAM" id="SSF56672">
    <property type="entry name" value="DNA/RNA polymerases"/>
    <property type="match status" value="1"/>
</dbReference>
<proteinExistence type="predicted"/>
<dbReference type="PANTHER" id="PTHR37984:SF9">
    <property type="entry name" value="INTEGRASE CATALYTIC DOMAIN-CONTAINING PROTEIN"/>
    <property type="match status" value="1"/>
</dbReference>